<dbReference type="PANTHER" id="PTHR30146">
    <property type="entry name" value="LACI-RELATED TRANSCRIPTIONAL REPRESSOR"/>
    <property type="match status" value="1"/>
</dbReference>
<dbReference type="Proteomes" id="UP000239181">
    <property type="component" value="Unassembled WGS sequence"/>
</dbReference>
<evidence type="ECO:0000256" key="1">
    <source>
        <dbReference type="ARBA" id="ARBA00023015"/>
    </source>
</evidence>
<comment type="caution">
    <text evidence="5">The sequence shown here is derived from an EMBL/GenBank/DDBJ whole genome shotgun (WGS) entry which is preliminary data.</text>
</comment>
<evidence type="ECO:0000259" key="4">
    <source>
        <dbReference type="PROSITE" id="PS50932"/>
    </source>
</evidence>
<dbReference type="RefSeq" id="WP_105593564.1">
    <property type="nucleotide sequence ID" value="NZ_PDET01000010.1"/>
</dbReference>
<evidence type="ECO:0000256" key="2">
    <source>
        <dbReference type="ARBA" id="ARBA00023125"/>
    </source>
</evidence>
<dbReference type="InterPro" id="IPR000843">
    <property type="entry name" value="HTH_LacI"/>
</dbReference>
<dbReference type="SUPFAM" id="SSF53822">
    <property type="entry name" value="Periplasmic binding protein-like I"/>
    <property type="match status" value="1"/>
</dbReference>
<dbReference type="AlphaFoldDB" id="A0A2S9I9M2"/>
<keyword evidence="6" id="KW-1185">Reference proteome</keyword>
<dbReference type="GO" id="GO:0000976">
    <property type="term" value="F:transcription cis-regulatory region binding"/>
    <property type="evidence" value="ECO:0007669"/>
    <property type="project" value="TreeGrafter"/>
</dbReference>
<dbReference type="InterPro" id="IPR001761">
    <property type="entry name" value="Peripla_BP/Lac1_sug-bd_dom"/>
</dbReference>
<organism evidence="5 6">
    <name type="scientific">Pantoea coffeiphila</name>
    <dbReference type="NCBI Taxonomy" id="1465635"/>
    <lineage>
        <taxon>Bacteria</taxon>
        <taxon>Pseudomonadati</taxon>
        <taxon>Pseudomonadota</taxon>
        <taxon>Gammaproteobacteria</taxon>
        <taxon>Enterobacterales</taxon>
        <taxon>Erwiniaceae</taxon>
        <taxon>Pantoea</taxon>
    </lineage>
</organism>
<dbReference type="OrthoDB" id="6619319at2"/>
<gene>
    <name evidence="5" type="ORF">CQW29_15130</name>
</gene>
<dbReference type="SUPFAM" id="SSF47413">
    <property type="entry name" value="lambda repressor-like DNA-binding domains"/>
    <property type="match status" value="1"/>
</dbReference>
<keyword evidence="3" id="KW-0804">Transcription</keyword>
<keyword evidence="2" id="KW-0238">DNA-binding</keyword>
<dbReference type="PROSITE" id="PS50932">
    <property type="entry name" value="HTH_LACI_2"/>
    <property type="match status" value="1"/>
</dbReference>
<protein>
    <submittedName>
        <fullName evidence="5">LacI family transcriptional regulator</fullName>
    </submittedName>
</protein>
<dbReference type="PANTHER" id="PTHR30146:SF109">
    <property type="entry name" value="HTH-TYPE TRANSCRIPTIONAL REGULATOR GALS"/>
    <property type="match status" value="1"/>
</dbReference>
<evidence type="ECO:0000313" key="6">
    <source>
        <dbReference type="Proteomes" id="UP000239181"/>
    </source>
</evidence>
<evidence type="ECO:0000313" key="5">
    <source>
        <dbReference type="EMBL" id="PRD14500.1"/>
    </source>
</evidence>
<sequence length="348" mass="39122">MKNKVREKQQQKATASDVAELVGVSKWTVLRAFKNGASISPKVREQVLEAANRLGFRPNLLARGLKQRKTNIIGVVTDEFNNPHTLKMLSEVSHQLNERGYMMLLLNTDSQENYRSVLEMAGQLQVDGLLFLATILSDELILTAESVHQVPSVHVCRNTDTPDVEVVNIDGFAAGMEMGQLLLDQGYQRFGYMEGRNTETTHLLRMEGYQSVLQAAGKKLDILLKCNHYDREIAYRAMSDYLRVTPAESRIDALFCENDVLAFGAMQAIRDYDADLHIGIVGFDDVEEARTTTWNLTTWAQRSDLQIAEALNRLLGSPADEQGPWRYGELRIRQSHLNPAADPISEAK</sequence>
<dbReference type="SMART" id="SM00354">
    <property type="entry name" value="HTH_LACI"/>
    <property type="match status" value="1"/>
</dbReference>
<dbReference type="EMBL" id="PDET01000010">
    <property type="protein sequence ID" value="PRD14500.1"/>
    <property type="molecule type" value="Genomic_DNA"/>
</dbReference>
<evidence type="ECO:0000256" key="3">
    <source>
        <dbReference type="ARBA" id="ARBA00023163"/>
    </source>
</evidence>
<proteinExistence type="predicted"/>
<keyword evidence="1" id="KW-0805">Transcription regulation</keyword>
<dbReference type="Pfam" id="PF00532">
    <property type="entry name" value="Peripla_BP_1"/>
    <property type="match status" value="1"/>
</dbReference>
<dbReference type="CDD" id="cd01392">
    <property type="entry name" value="HTH_LacI"/>
    <property type="match status" value="1"/>
</dbReference>
<accession>A0A2S9I9M2</accession>
<name>A0A2S9I9M2_9GAMM</name>
<reference evidence="5 6" key="1">
    <citation type="submission" date="2017-10" db="EMBL/GenBank/DDBJ databases">
        <title>Draft genome of two endophytic bacteria isolated from 'guarana' Paullinia cupana (Mart.) Ducke.</title>
        <authorList>
            <person name="Siqueira K.A."/>
            <person name="Liotti R.G."/>
            <person name="Mendes T.A."/>
            <person name="Soares M.A."/>
        </authorList>
    </citation>
    <scope>NUCLEOTIDE SEQUENCE [LARGE SCALE GENOMIC DNA]</scope>
    <source>
        <strain evidence="5 6">342</strain>
    </source>
</reference>
<dbReference type="Gene3D" id="1.10.260.40">
    <property type="entry name" value="lambda repressor-like DNA-binding domains"/>
    <property type="match status" value="1"/>
</dbReference>
<dbReference type="GO" id="GO:0003700">
    <property type="term" value="F:DNA-binding transcription factor activity"/>
    <property type="evidence" value="ECO:0007669"/>
    <property type="project" value="TreeGrafter"/>
</dbReference>
<dbReference type="Gene3D" id="3.40.50.2300">
    <property type="match status" value="2"/>
</dbReference>
<dbReference type="Pfam" id="PF00356">
    <property type="entry name" value="LacI"/>
    <property type="match status" value="1"/>
</dbReference>
<dbReference type="InterPro" id="IPR028082">
    <property type="entry name" value="Peripla_BP_I"/>
</dbReference>
<feature type="domain" description="HTH lacI-type" evidence="4">
    <location>
        <begin position="13"/>
        <end position="67"/>
    </location>
</feature>
<dbReference type="InterPro" id="IPR010982">
    <property type="entry name" value="Lambda_DNA-bd_dom_sf"/>
</dbReference>